<evidence type="ECO:0000313" key="2">
    <source>
        <dbReference type="Proteomes" id="UP000236736"/>
    </source>
</evidence>
<accession>A0A1H5V5A4</accession>
<dbReference type="EMBL" id="FNVR01000006">
    <property type="protein sequence ID" value="SEF82380.1"/>
    <property type="molecule type" value="Genomic_DNA"/>
</dbReference>
<evidence type="ECO:0000313" key="1">
    <source>
        <dbReference type="EMBL" id="SEF82380.1"/>
    </source>
</evidence>
<dbReference type="Gene3D" id="2.40.128.640">
    <property type="match status" value="1"/>
</dbReference>
<organism evidence="1 2">
    <name type="scientific">Algoriphagus boritolerans DSM 17298 = JCM 18970</name>
    <dbReference type="NCBI Taxonomy" id="1120964"/>
    <lineage>
        <taxon>Bacteria</taxon>
        <taxon>Pseudomonadati</taxon>
        <taxon>Bacteroidota</taxon>
        <taxon>Cytophagia</taxon>
        <taxon>Cytophagales</taxon>
        <taxon>Cyclobacteriaceae</taxon>
        <taxon>Algoriphagus</taxon>
    </lineage>
</organism>
<dbReference type="Pfam" id="PF04170">
    <property type="entry name" value="NlpE"/>
    <property type="match status" value="1"/>
</dbReference>
<keyword evidence="1" id="KW-0449">Lipoprotein</keyword>
<dbReference type="OrthoDB" id="5348860at2"/>
<dbReference type="STRING" id="1120964.GCA_001313265_01480"/>
<reference evidence="2" key="1">
    <citation type="submission" date="2016-10" db="EMBL/GenBank/DDBJ databases">
        <authorList>
            <person name="Varghese N."/>
            <person name="Submissions S."/>
        </authorList>
    </citation>
    <scope>NUCLEOTIDE SEQUENCE [LARGE SCALE GENOMIC DNA]</scope>
    <source>
        <strain evidence="2">DSM 17298</strain>
    </source>
</reference>
<dbReference type="Proteomes" id="UP000236736">
    <property type="component" value="Unassembled WGS sequence"/>
</dbReference>
<name>A0A1H5V5A4_9BACT</name>
<sequence length="155" mass="17362">MKKSLFVVLALAFFQFGCNKPAENQAESTEFITEPHETTQTLPTGDNSQTSLDWNGTYFNTLPCASCEGIETWVTLNLDGTFELKTNYLGLNDAREETFTGNFTWDETGSIVQLQGLIGDAPGKYKVGENQIWHLDKNGNRIEGALADRYILRKK</sequence>
<dbReference type="AlphaFoldDB" id="A0A1H5V5A4"/>
<dbReference type="InterPro" id="IPR007298">
    <property type="entry name" value="Cu-R_lipoprotein_NlpE"/>
</dbReference>
<keyword evidence="2" id="KW-1185">Reference proteome</keyword>
<proteinExistence type="predicted"/>
<dbReference type="RefSeq" id="WP_103924204.1">
    <property type="nucleotide sequence ID" value="NZ_FNVR01000006.1"/>
</dbReference>
<gene>
    <name evidence="1" type="ORF">SAMN03080598_01522</name>
</gene>
<protein>
    <submittedName>
        <fullName evidence="1">Uncharacterized lipoprotein NlpE involved in copper resistance</fullName>
    </submittedName>
</protein>